<evidence type="ECO:0000313" key="7">
    <source>
        <dbReference type="Proteomes" id="UP000033695"/>
    </source>
</evidence>
<evidence type="ECO:0000313" key="6">
    <source>
        <dbReference type="EMBL" id="KJY48489.1"/>
    </source>
</evidence>
<comment type="caution">
    <text evidence="6">The sequence shown here is derived from an EMBL/GenBank/DDBJ whole genome shotgun (WGS) entry which is preliminary data.</text>
</comment>
<evidence type="ECO:0000256" key="2">
    <source>
        <dbReference type="ARBA" id="ARBA00023082"/>
    </source>
</evidence>
<feature type="domain" description="RNA polymerase sigma-70 region 4" evidence="5">
    <location>
        <begin position="115"/>
        <end position="162"/>
    </location>
</feature>
<dbReference type="RefSeq" id="WP_045922760.1">
    <property type="nucleotide sequence ID" value="NZ_JAAEDZ010000001.1"/>
</dbReference>
<keyword evidence="7" id="KW-1185">Reference proteome</keyword>
<dbReference type="PATRIC" id="fig|1218508.4.peg.865"/>
<keyword evidence="6" id="KW-0240">DNA-directed RNA polymerase</keyword>
<dbReference type="GO" id="GO:0016987">
    <property type="term" value="F:sigma factor activity"/>
    <property type="evidence" value="ECO:0007669"/>
    <property type="project" value="UniProtKB-KW"/>
</dbReference>
<evidence type="ECO:0000256" key="3">
    <source>
        <dbReference type="ARBA" id="ARBA00023125"/>
    </source>
</evidence>
<dbReference type="EMBL" id="JXBZ01000008">
    <property type="protein sequence ID" value="KJY48489.1"/>
    <property type="molecule type" value="Genomic_DNA"/>
</dbReference>
<proteinExistence type="predicted"/>
<reference evidence="6 7" key="1">
    <citation type="submission" date="2014-12" db="EMBL/GenBank/DDBJ databases">
        <title>Comparative genomics of the lactic acid bacteria isolated from the honey bee gut.</title>
        <authorList>
            <person name="Ellegaard K.M."/>
            <person name="Tamarit D."/>
            <person name="Javelind E."/>
            <person name="Olofsson T."/>
            <person name="Andersson S.G."/>
            <person name="Vasquez A."/>
        </authorList>
    </citation>
    <scope>NUCLEOTIDE SEQUENCE [LARGE SCALE GENOMIC DNA]</scope>
    <source>
        <strain evidence="6 7">Hon2</strain>
    </source>
</reference>
<evidence type="ECO:0000259" key="5">
    <source>
        <dbReference type="Pfam" id="PF04545"/>
    </source>
</evidence>
<dbReference type="GO" id="GO:0000428">
    <property type="term" value="C:DNA-directed RNA polymerase complex"/>
    <property type="evidence" value="ECO:0007669"/>
    <property type="project" value="UniProtKB-KW"/>
</dbReference>
<organism evidence="6 7">
    <name type="scientific">Bombilactobacillus mellis</name>
    <dbReference type="NCBI Taxonomy" id="1218508"/>
    <lineage>
        <taxon>Bacteria</taxon>
        <taxon>Bacillati</taxon>
        <taxon>Bacillota</taxon>
        <taxon>Bacilli</taxon>
        <taxon>Lactobacillales</taxon>
        <taxon>Lactobacillaceae</taxon>
        <taxon>Bombilactobacillus</taxon>
    </lineage>
</organism>
<dbReference type="STRING" id="1218508.JG29_08880"/>
<dbReference type="InterPro" id="IPR014284">
    <property type="entry name" value="RNA_pol_sigma-70_dom"/>
</dbReference>
<accession>A0A0F4KR75</accession>
<dbReference type="InterPro" id="IPR007630">
    <property type="entry name" value="RNA_pol_sigma70_r4"/>
</dbReference>
<dbReference type="NCBIfam" id="TIGR02937">
    <property type="entry name" value="sigma70-ECF"/>
    <property type="match status" value="1"/>
</dbReference>
<evidence type="ECO:0000256" key="1">
    <source>
        <dbReference type="ARBA" id="ARBA00023015"/>
    </source>
</evidence>
<dbReference type="GO" id="GO:0003677">
    <property type="term" value="F:DNA binding"/>
    <property type="evidence" value="ECO:0007669"/>
    <property type="project" value="UniProtKB-KW"/>
</dbReference>
<dbReference type="Pfam" id="PF04545">
    <property type="entry name" value="Sigma70_r4"/>
    <property type="match status" value="1"/>
</dbReference>
<gene>
    <name evidence="6" type="ORF">JG29_08880</name>
</gene>
<keyword evidence="3" id="KW-0238">DNA-binding</keyword>
<evidence type="ECO:0000256" key="4">
    <source>
        <dbReference type="ARBA" id="ARBA00023163"/>
    </source>
</evidence>
<name>A0A0F4KR75_9LACO</name>
<dbReference type="Gene3D" id="1.20.140.160">
    <property type="match status" value="1"/>
</dbReference>
<dbReference type="GO" id="GO:0006352">
    <property type="term" value="P:DNA-templated transcription initiation"/>
    <property type="evidence" value="ECO:0007669"/>
    <property type="project" value="InterPro"/>
</dbReference>
<protein>
    <submittedName>
        <fullName evidence="6">DNA-directed RNA polymerase specialized sigma subunit</fullName>
    </submittedName>
</protein>
<sequence>MFFKNPDYFVISANDNGMTIRIKATNKIVTVNRVVGDVLIDFNNEQYNSDHRFERHNSKPFFKNDGTEIHKLGSLPDRSSLEVTSVYEKEKILDDLINKEDAKTRKKLIDLLPEAVATLTDKQKYVIKRYYFDRLKKKVIAKELGISAMMVSKHTHAGLAKLHKFYQNVFKKMN</sequence>
<keyword evidence="4" id="KW-0804">Transcription</keyword>
<keyword evidence="1" id="KW-0805">Transcription regulation</keyword>
<dbReference type="HOGENOM" id="CLU_107986_0_0_9"/>
<dbReference type="AlphaFoldDB" id="A0A0F4KR75"/>
<dbReference type="OrthoDB" id="2295712at2"/>
<keyword evidence="2" id="KW-0731">Sigma factor</keyword>
<dbReference type="Proteomes" id="UP000033695">
    <property type="component" value="Unassembled WGS sequence"/>
</dbReference>
<dbReference type="SUPFAM" id="SSF88659">
    <property type="entry name" value="Sigma3 and sigma4 domains of RNA polymerase sigma factors"/>
    <property type="match status" value="1"/>
</dbReference>
<dbReference type="InterPro" id="IPR013324">
    <property type="entry name" value="RNA_pol_sigma_r3/r4-like"/>
</dbReference>
<dbReference type="PANTHER" id="PTHR30385">
    <property type="entry name" value="SIGMA FACTOR F FLAGELLAR"/>
    <property type="match status" value="1"/>
</dbReference>